<dbReference type="Proteomes" id="UP000326396">
    <property type="component" value="Linkage Group LG5"/>
</dbReference>
<dbReference type="EMBL" id="SZYD01000015">
    <property type="protein sequence ID" value="KAD3640078.1"/>
    <property type="molecule type" value="Genomic_DNA"/>
</dbReference>
<dbReference type="PANTHER" id="PTHR34072:SF44">
    <property type="entry name" value="RNA-DIRECTED DNA POLYMERASE"/>
    <property type="match status" value="1"/>
</dbReference>
<protein>
    <recommendedName>
        <fullName evidence="7">Reverse transcriptase RNase H-like domain-containing protein</fullName>
    </recommendedName>
</protein>
<keyword evidence="1" id="KW-0808">Transferase</keyword>
<dbReference type="GO" id="GO:0016787">
    <property type="term" value="F:hydrolase activity"/>
    <property type="evidence" value="ECO:0007669"/>
    <property type="project" value="UniProtKB-KW"/>
</dbReference>
<dbReference type="InterPro" id="IPR041373">
    <property type="entry name" value="RT_RNaseH"/>
</dbReference>
<dbReference type="PANTHER" id="PTHR34072">
    <property type="entry name" value="ENZYMATIC POLYPROTEIN-RELATED"/>
    <property type="match status" value="1"/>
</dbReference>
<evidence type="ECO:0000313" key="8">
    <source>
        <dbReference type="EMBL" id="KAD3640078.1"/>
    </source>
</evidence>
<keyword evidence="5" id="KW-0378">Hydrolase</keyword>
<name>A0A5N6MJ18_9ASTR</name>
<evidence type="ECO:0000259" key="7">
    <source>
        <dbReference type="Pfam" id="PF17917"/>
    </source>
</evidence>
<dbReference type="AlphaFoldDB" id="A0A5N6MJ18"/>
<keyword evidence="9" id="KW-1185">Reference proteome</keyword>
<sequence>MTHLLEKDTPFVFDEECMKEFEFLKERLVSAPILVAADWSLPFELMCDASDQAVGATLNDAQDNYTTTEKELLAVVFSFDKFRSYLVLSKTTVFTDHSALRLLFAKKDAKPRLIRWILFMSEFDIEIKDKTGAENVAADHLSWLEDPERSGIREEEIGDRFPH</sequence>
<keyword evidence="4" id="KW-0255">Endonuclease</keyword>
<dbReference type="GO" id="GO:0004519">
    <property type="term" value="F:endonuclease activity"/>
    <property type="evidence" value="ECO:0007669"/>
    <property type="project" value="UniProtKB-KW"/>
</dbReference>
<dbReference type="CDD" id="cd09274">
    <property type="entry name" value="RNase_HI_RT_Ty3"/>
    <property type="match status" value="1"/>
</dbReference>
<keyword evidence="3" id="KW-0540">Nuclease</keyword>
<dbReference type="InterPro" id="IPR043502">
    <property type="entry name" value="DNA/RNA_pol_sf"/>
</dbReference>
<dbReference type="GO" id="GO:0003964">
    <property type="term" value="F:RNA-directed DNA polymerase activity"/>
    <property type="evidence" value="ECO:0007669"/>
    <property type="project" value="UniProtKB-KW"/>
</dbReference>
<evidence type="ECO:0000256" key="6">
    <source>
        <dbReference type="ARBA" id="ARBA00022918"/>
    </source>
</evidence>
<keyword evidence="6" id="KW-0695">RNA-directed DNA polymerase</keyword>
<evidence type="ECO:0000256" key="2">
    <source>
        <dbReference type="ARBA" id="ARBA00022695"/>
    </source>
</evidence>
<evidence type="ECO:0000256" key="1">
    <source>
        <dbReference type="ARBA" id="ARBA00022679"/>
    </source>
</evidence>
<keyword evidence="2" id="KW-0548">Nucleotidyltransferase</keyword>
<dbReference type="Pfam" id="PF17917">
    <property type="entry name" value="RT_RNaseH"/>
    <property type="match status" value="1"/>
</dbReference>
<feature type="domain" description="Reverse transcriptase RNase H-like" evidence="7">
    <location>
        <begin position="57"/>
        <end position="123"/>
    </location>
</feature>
<dbReference type="OrthoDB" id="10055717at2759"/>
<evidence type="ECO:0000313" key="9">
    <source>
        <dbReference type="Proteomes" id="UP000326396"/>
    </source>
</evidence>
<evidence type="ECO:0000256" key="3">
    <source>
        <dbReference type="ARBA" id="ARBA00022722"/>
    </source>
</evidence>
<comment type="caution">
    <text evidence="8">The sequence shown here is derived from an EMBL/GenBank/DDBJ whole genome shotgun (WGS) entry which is preliminary data.</text>
</comment>
<proteinExistence type="predicted"/>
<reference evidence="8 9" key="1">
    <citation type="submission" date="2019-05" db="EMBL/GenBank/DDBJ databases">
        <title>Mikania micrantha, genome provides insights into the molecular mechanism of rapid growth.</title>
        <authorList>
            <person name="Liu B."/>
        </authorList>
    </citation>
    <scope>NUCLEOTIDE SEQUENCE [LARGE SCALE GENOMIC DNA]</scope>
    <source>
        <strain evidence="8">NLD-2019</strain>
        <tissue evidence="8">Leaf</tissue>
    </source>
</reference>
<evidence type="ECO:0000256" key="5">
    <source>
        <dbReference type="ARBA" id="ARBA00022801"/>
    </source>
</evidence>
<gene>
    <name evidence="8" type="ORF">E3N88_29301</name>
</gene>
<dbReference type="SUPFAM" id="SSF56672">
    <property type="entry name" value="DNA/RNA polymerases"/>
    <property type="match status" value="1"/>
</dbReference>
<accession>A0A5N6MJ18</accession>
<organism evidence="8 9">
    <name type="scientific">Mikania micrantha</name>
    <name type="common">bitter vine</name>
    <dbReference type="NCBI Taxonomy" id="192012"/>
    <lineage>
        <taxon>Eukaryota</taxon>
        <taxon>Viridiplantae</taxon>
        <taxon>Streptophyta</taxon>
        <taxon>Embryophyta</taxon>
        <taxon>Tracheophyta</taxon>
        <taxon>Spermatophyta</taxon>
        <taxon>Magnoliopsida</taxon>
        <taxon>eudicotyledons</taxon>
        <taxon>Gunneridae</taxon>
        <taxon>Pentapetalae</taxon>
        <taxon>asterids</taxon>
        <taxon>campanulids</taxon>
        <taxon>Asterales</taxon>
        <taxon>Asteraceae</taxon>
        <taxon>Asteroideae</taxon>
        <taxon>Heliantheae alliance</taxon>
        <taxon>Eupatorieae</taxon>
        <taxon>Mikania</taxon>
    </lineage>
</organism>
<evidence type="ECO:0000256" key="4">
    <source>
        <dbReference type="ARBA" id="ARBA00022759"/>
    </source>
</evidence>